<evidence type="ECO:0000313" key="7">
    <source>
        <dbReference type="Proteomes" id="UP000001996"/>
    </source>
</evidence>
<keyword evidence="2 4" id="KW-0853">WD repeat</keyword>
<evidence type="ECO:0000256" key="5">
    <source>
        <dbReference type="SAM" id="MobiDB-lite"/>
    </source>
</evidence>
<dbReference type="HOGENOM" id="CLU_023867_0_1_1"/>
<organism evidence="6 7">
    <name type="scientific">Lodderomyces elongisporus (strain ATCC 11503 / CBS 2605 / JCM 1781 / NBRC 1676 / NRRL YB-4239)</name>
    <name type="common">Yeast</name>
    <name type="synonym">Saccharomyces elongisporus</name>
    <dbReference type="NCBI Taxonomy" id="379508"/>
    <lineage>
        <taxon>Eukaryota</taxon>
        <taxon>Fungi</taxon>
        <taxon>Dikarya</taxon>
        <taxon>Ascomycota</taxon>
        <taxon>Saccharomycotina</taxon>
        <taxon>Pichiomycetes</taxon>
        <taxon>Debaryomycetaceae</taxon>
        <taxon>Candida/Lodderomyces clade</taxon>
        <taxon>Lodderomyces</taxon>
    </lineage>
</organism>
<dbReference type="SMART" id="SM00320">
    <property type="entry name" value="WD40"/>
    <property type="match status" value="4"/>
</dbReference>
<dbReference type="InterPro" id="IPR001680">
    <property type="entry name" value="WD40_rpt"/>
</dbReference>
<dbReference type="AlphaFoldDB" id="A5E3P8"/>
<dbReference type="InterPro" id="IPR015943">
    <property type="entry name" value="WD40/YVTN_repeat-like_dom_sf"/>
</dbReference>
<dbReference type="STRING" id="379508.A5E3P8"/>
<dbReference type="PROSITE" id="PS50294">
    <property type="entry name" value="WD_REPEATS_REGION"/>
    <property type="match status" value="1"/>
</dbReference>
<dbReference type="GeneID" id="5231722"/>
<keyword evidence="1" id="KW-0597">Phosphoprotein</keyword>
<dbReference type="OrthoDB" id="270624at2759"/>
<reference evidence="6 7" key="1">
    <citation type="journal article" date="2009" name="Nature">
        <title>Evolution of pathogenicity and sexual reproduction in eight Candida genomes.</title>
        <authorList>
            <person name="Butler G."/>
            <person name="Rasmussen M.D."/>
            <person name="Lin M.F."/>
            <person name="Santos M.A."/>
            <person name="Sakthikumar S."/>
            <person name="Munro C.A."/>
            <person name="Rheinbay E."/>
            <person name="Grabherr M."/>
            <person name="Forche A."/>
            <person name="Reedy J.L."/>
            <person name="Agrafioti I."/>
            <person name="Arnaud M.B."/>
            <person name="Bates S."/>
            <person name="Brown A.J."/>
            <person name="Brunke S."/>
            <person name="Costanzo M.C."/>
            <person name="Fitzpatrick D.A."/>
            <person name="de Groot P.W."/>
            <person name="Harris D."/>
            <person name="Hoyer L.L."/>
            <person name="Hube B."/>
            <person name="Klis F.M."/>
            <person name="Kodira C."/>
            <person name="Lennard N."/>
            <person name="Logue M.E."/>
            <person name="Martin R."/>
            <person name="Neiman A.M."/>
            <person name="Nikolaou E."/>
            <person name="Quail M.A."/>
            <person name="Quinn J."/>
            <person name="Santos M.C."/>
            <person name="Schmitzberger F.F."/>
            <person name="Sherlock G."/>
            <person name="Shah P."/>
            <person name="Silverstein K.A."/>
            <person name="Skrzypek M.S."/>
            <person name="Soll D."/>
            <person name="Staggs R."/>
            <person name="Stansfield I."/>
            <person name="Stumpf M.P."/>
            <person name="Sudbery P.E."/>
            <person name="Srikantha T."/>
            <person name="Zeng Q."/>
            <person name="Berman J."/>
            <person name="Berriman M."/>
            <person name="Heitman J."/>
            <person name="Gow N.A."/>
            <person name="Lorenz M.C."/>
            <person name="Birren B.W."/>
            <person name="Kellis M."/>
            <person name="Cuomo C.A."/>
        </authorList>
    </citation>
    <scope>NUCLEOTIDE SEQUENCE [LARGE SCALE GENOMIC DNA]</scope>
    <source>
        <strain evidence="7">ATCC 11503 / BCRC 21390 / CBS 2605 / JCM 1781 / NBRC 1676 / NRRL YB-4239</strain>
    </source>
</reference>
<accession>A5E3P8</accession>
<feature type="region of interest" description="Disordered" evidence="5">
    <location>
        <begin position="537"/>
        <end position="556"/>
    </location>
</feature>
<dbReference type="Pfam" id="PF00400">
    <property type="entry name" value="WD40"/>
    <property type="match status" value="2"/>
</dbReference>
<keyword evidence="7" id="KW-1185">Reference proteome</keyword>
<protein>
    <submittedName>
        <fullName evidence="6">Periodic tryptophan protein 1</fullName>
    </submittedName>
</protein>
<dbReference type="InterPro" id="IPR036322">
    <property type="entry name" value="WD40_repeat_dom_sf"/>
</dbReference>
<dbReference type="PANTHER" id="PTHR14091:SF0">
    <property type="entry name" value="PERIODIC TRYPTOPHAN PROTEIN 1 HOMOLOG"/>
    <property type="match status" value="1"/>
</dbReference>
<dbReference type="GO" id="GO:0006364">
    <property type="term" value="P:rRNA processing"/>
    <property type="evidence" value="ECO:0007669"/>
    <property type="project" value="EnsemblFungi"/>
</dbReference>
<dbReference type="PROSITE" id="PS50082">
    <property type="entry name" value="WD_REPEATS_2"/>
    <property type="match status" value="1"/>
</dbReference>
<dbReference type="PANTHER" id="PTHR14091">
    <property type="entry name" value="PERIODIC TRYPTOPHAN PROTEIN 1"/>
    <property type="match status" value="1"/>
</dbReference>
<dbReference type="InterPro" id="IPR019775">
    <property type="entry name" value="WD40_repeat_CS"/>
</dbReference>
<evidence type="ECO:0000313" key="6">
    <source>
        <dbReference type="EMBL" id="EDK46056.1"/>
    </source>
</evidence>
<dbReference type="Gene3D" id="2.130.10.10">
    <property type="entry name" value="YVTN repeat-like/Quinoprotein amine dehydrogenase"/>
    <property type="match status" value="1"/>
</dbReference>
<sequence length="556" mass="61338">MISSSTWVPRGFASEFPEKYELDDEEMARINEMANLEISDAKEEVEEAQKSSLKDQLEIDDDLKEYNLETYDDETEDLGAGESISMFPGLASTDAKMHETGEGEDGETDVYLSLPTEIDEQEEKKENQIYPTDNLVLATRTEDDISWLDIYIYDDGAGAPAGAEEEEEDKMDADVAKGLVRDSALYVHHDIMLPAFPLCVEWVNYKKGGDDDNGSNIGNFAAVGTFDPQIELWDLDYVDKAFPDVILGEMETNKSKKKKKKSKSKEHVLTHHTDAVLSLTHNKIHRSILASTSADTTVKLWDLNTATAARSLDKIHNGKTVSSSQWHPTEATVLLTGGYDGMAALTDVRISDDAQMSKTYSVNGEDVENVTWSSNPEIFYVGTDKGNVYCFDAKNDGKSLWTLHAHDAGISSLDINKYVPGMLVTSAMGEKTVKLWKAPESSQGGPSMVLSRDFGLGNVLTTSYAPDIEVAGNLVVGGVTGGLKMWDTFSNRSVKNVFREELHSLQKRARDEAKAAGRASRIARKYKNDVNDVILEVDGSKDDSESEDEDANIADN</sequence>
<dbReference type="GO" id="GO:0005634">
    <property type="term" value="C:nucleus"/>
    <property type="evidence" value="ECO:0007669"/>
    <property type="project" value="TreeGrafter"/>
</dbReference>
<evidence type="ECO:0000256" key="4">
    <source>
        <dbReference type="PROSITE-ProRule" id="PRU00221"/>
    </source>
</evidence>
<feature type="repeat" description="WD" evidence="4">
    <location>
        <begin position="269"/>
        <end position="311"/>
    </location>
</feature>
<name>A5E3P8_LODEL</name>
<dbReference type="OMA" id="CFVPRGV"/>
<dbReference type="KEGG" id="lel:PVL30_003963"/>
<proteinExistence type="predicted"/>
<dbReference type="SUPFAM" id="SSF50978">
    <property type="entry name" value="WD40 repeat-like"/>
    <property type="match status" value="1"/>
</dbReference>
<dbReference type="PROSITE" id="PS00678">
    <property type="entry name" value="WD_REPEATS_1"/>
    <property type="match status" value="1"/>
</dbReference>
<evidence type="ECO:0000256" key="1">
    <source>
        <dbReference type="ARBA" id="ARBA00022553"/>
    </source>
</evidence>
<dbReference type="EMBL" id="CH981529">
    <property type="protein sequence ID" value="EDK46056.1"/>
    <property type="molecule type" value="Genomic_DNA"/>
</dbReference>
<dbReference type="InParanoid" id="A5E3P8"/>
<dbReference type="Proteomes" id="UP000001996">
    <property type="component" value="Unassembled WGS sequence"/>
</dbReference>
<feature type="compositionally biased region" description="Acidic residues" evidence="5">
    <location>
        <begin position="544"/>
        <end position="556"/>
    </location>
</feature>
<dbReference type="VEuPathDB" id="FungiDB:LELG_04236"/>
<dbReference type="eggNOG" id="KOG0270">
    <property type="taxonomic scope" value="Eukaryota"/>
</dbReference>
<dbReference type="InterPro" id="IPR044285">
    <property type="entry name" value="PWP1"/>
</dbReference>
<evidence type="ECO:0000256" key="2">
    <source>
        <dbReference type="ARBA" id="ARBA00022574"/>
    </source>
</evidence>
<evidence type="ECO:0000256" key="3">
    <source>
        <dbReference type="ARBA" id="ARBA00022737"/>
    </source>
</evidence>
<gene>
    <name evidence="6" type="ORF">LELG_04236</name>
</gene>
<dbReference type="FunCoup" id="A5E3P8">
    <property type="interactions" value="1422"/>
</dbReference>
<keyword evidence="3" id="KW-0677">Repeat</keyword>